<keyword evidence="13" id="KW-1185">Reference proteome</keyword>
<sequence length="406" mass="45304">MPESQSPDRAQVDPRPLRIGLVAGEVSGDTLGAGLIRELRQRHPNAIFEGIAGPQMVAEGCNALFEMDELSVMGLVEVLGRLPRILSIRKQIARHFLDNPPDVFVGIDAPDFNIDLELKLRKSGIATLHYVSPSVWAWRQNRIHKIKKATDMVLAFLPFEKAFYDRFDAPCRFIGHTLADQMPLVPDTQGARERLGLKADGHYMALLPGSRHAEVTLLSPVYLEACKQLKVRHPDLEFVVPLVNPKRRAEFLAIKELVAPHLDIILIEGQGREVMTAADIILLASGTATLEAMLAKKPMVVGYRFKPLSYWLANKLVHTAYASLPNLLADHMLVPELIQHECTPDHIVDEVSKLIDFDTSELLAEFTRLHKKIRCNADEQAAMAVLELAERPLANRSVTNRSVANK</sequence>
<keyword evidence="6 11" id="KW-0441">Lipid A biosynthesis</keyword>
<evidence type="ECO:0000256" key="11">
    <source>
        <dbReference type="HAMAP-Rule" id="MF_00392"/>
    </source>
</evidence>
<comment type="function">
    <text evidence="1 11">Condensation of UDP-2,3-diacylglucosamine and 2,3-diacylglucosamine-1-phosphate to form lipid A disaccharide, a precursor of lipid A, a phosphorylated glycolipid that anchors the lipopolysaccharide to the outer membrane of the cell.</text>
</comment>
<name>A0ABQ1IT70_9GAMM</name>
<evidence type="ECO:0000256" key="9">
    <source>
        <dbReference type="ARBA" id="ARBA00023098"/>
    </source>
</evidence>
<gene>
    <name evidence="11 12" type="primary">lpxB</name>
    <name evidence="12" type="ORF">GCM10011502_24060</name>
</gene>
<dbReference type="EC" id="2.4.1.182" evidence="3 11"/>
<dbReference type="SUPFAM" id="SSF53756">
    <property type="entry name" value="UDP-Glycosyltransferase/glycogen phosphorylase"/>
    <property type="match status" value="1"/>
</dbReference>
<evidence type="ECO:0000256" key="6">
    <source>
        <dbReference type="ARBA" id="ARBA00022556"/>
    </source>
</evidence>
<proteinExistence type="inferred from homology"/>
<dbReference type="InterPro" id="IPR003835">
    <property type="entry name" value="Glyco_trans_19"/>
</dbReference>
<dbReference type="CDD" id="cd01635">
    <property type="entry name" value="Glycosyltransferase_GTB-type"/>
    <property type="match status" value="1"/>
</dbReference>
<dbReference type="HAMAP" id="MF_00392">
    <property type="entry name" value="LpxB"/>
    <property type="match status" value="1"/>
</dbReference>
<keyword evidence="5 11" id="KW-0444">Lipid biosynthesis</keyword>
<evidence type="ECO:0000256" key="4">
    <source>
        <dbReference type="ARBA" id="ARBA00020902"/>
    </source>
</evidence>
<evidence type="ECO:0000256" key="1">
    <source>
        <dbReference type="ARBA" id="ARBA00002056"/>
    </source>
</evidence>
<evidence type="ECO:0000256" key="10">
    <source>
        <dbReference type="ARBA" id="ARBA00048975"/>
    </source>
</evidence>
<evidence type="ECO:0000313" key="12">
    <source>
        <dbReference type="EMBL" id="GGB50021.1"/>
    </source>
</evidence>
<comment type="pathway">
    <text evidence="11">Bacterial outer membrane biogenesis; LPS lipid A biosynthesis.</text>
</comment>
<comment type="catalytic activity">
    <reaction evidence="10 11">
        <text>a lipid X + a UDP-2-N,3-O-bis[(3R)-3-hydroxyacyl]-alpha-D-glucosamine = a lipid A disaccharide + UDP + H(+)</text>
        <dbReference type="Rhea" id="RHEA:67828"/>
        <dbReference type="ChEBI" id="CHEBI:15378"/>
        <dbReference type="ChEBI" id="CHEBI:58223"/>
        <dbReference type="ChEBI" id="CHEBI:137748"/>
        <dbReference type="ChEBI" id="CHEBI:176338"/>
        <dbReference type="ChEBI" id="CHEBI:176343"/>
        <dbReference type="EC" id="2.4.1.182"/>
    </reaction>
</comment>
<comment type="similarity">
    <text evidence="2 11">Belongs to the LpxB family.</text>
</comment>
<keyword evidence="7 11" id="KW-0328">Glycosyltransferase</keyword>
<accession>A0ABQ1IT70</accession>
<keyword evidence="8 11" id="KW-0808">Transferase</keyword>
<dbReference type="EMBL" id="BMKE01000021">
    <property type="protein sequence ID" value="GGB50021.1"/>
    <property type="molecule type" value="Genomic_DNA"/>
</dbReference>
<keyword evidence="9 11" id="KW-0443">Lipid metabolism</keyword>
<dbReference type="NCBIfam" id="TIGR00215">
    <property type="entry name" value="lpxB"/>
    <property type="match status" value="1"/>
</dbReference>
<evidence type="ECO:0000256" key="2">
    <source>
        <dbReference type="ARBA" id="ARBA00007868"/>
    </source>
</evidence>
<evidence type="ECO:0000256" key="7">
    <source>
        <dbReference type="ARBA" id="ARBA00022676"/>
    </source>
</evidence>
<dbReference type="Proteomes" id="UP000646152">
    <property type="component" value="Unassembled WGS sequence"/>
</dbReference>
<dbReference type="RefSeq" id="WP_188630377.1">
    <property type="nucleotide sequence ID" value="NZ_BMKE01000021.1"/>
</dbReference>
<protein>
    <recommendedName>
        <fullName evidence="4 11">Lipid-A-disaccharide synthase</fullName>
        <ecNumber evidence="3 11">2.4.1.182</ecNumber>
    </recommendedName>
</protein>
<evidence type="ECO:0000256" key="5">
    <source>
        <dbReference type="ARBA" id="ARBA00022516"/>
    </source>
</evidence>
<dbReference type="PANTHER" id="PTHR30372:SF4">
    <property type="entry name" value="LIPID-A-DISACCHARIDE SYNTHASE, MITOCHONDRIAL-RELATED"/>
    <property type="match status" value="1"/>
</dbReference>
<evidence type="ECO:0000313" key="13">
    <source>
        <dbReference type="Proteomes" id="UP000646152"/>
    </source>
</evidence>
<reference evidence="13" key="1">
    <citation type="journal article" date="2019" name="Int. J. Syst. Evol. Microbiol.">
        <title>The Global Catalogue of Microorganisms (GCM) 10K type strain sequencing project: providing services to taxonomists for standard genome sequencing and annotation.</title>
        <authorList>
            <consortium name="The Broad Institute Genomics Platform"/>
            <consortium name="The Broad Institute Genome Sequencing Center for Infectious Disease"/>
            <person name="Wu L."/>
            <person name="Ma J."/>
        </authorList>
    </citation>
    <scope>NUCLEOTIDE SEQUENCE [LARGE SCALE GENOMIC DNA]</scope>
    <source>
        <strain evidence="13">CGMCC 1.15923</strain>
    </source>
</reference>
<evidence type="ECO:0000256" key="3">
    <source>
        <dbReference type="ARBA" id="ARBA00012687"/>
    </source>
</evidence>
<comment type="caution">
    <text evidence="12">The sequence shown here is derived from an EMBL/GenBank/DDBJ whole genome shotgun (WGS) entry which is preliminary data.</text>
</comment>
<organism evidence="12 13">
    <name type="scientific">Oceanisphaera marina</name>
    <dbReference type="NCBI Taxonomy" id="2017550"/>
    <lineage>
        <taxon>Bacteria</taxon>
        <taxon>Pseudomonadati</taxon>
        <taxon>Pseudomonadota</taxon>
        <taxon>Gammaproteobacteria</taxon>
        <taxon>Aeromonadales</taxon>
        <taxon>Aeromonadaceae</taxon>
        <taxon>Oceanisphaera</taxon>
    </lineage>
</organism>
<dbReference type="PANTHER" id="PTHR30372">
    <property type="entry name" value="LIPID-A-DISACCHARIDE SYNTHASE"/>
    <property type="match status" value="1"/>
</dbReference>
<dbReference type="Pfam" id="PF02684">
    <property type="entry name" value="LpxB"/>
    <property type="match status" value="1"/>
</dbReference>
<evidence type="ECO:0000256" key="8">
    <source>
        <dbReference type="ARBA" id="ARBA00022679"/>
    </source>
</evidence>